<gene>
    <name evidence="4" type="ORF">V474_03300</name>
</gene>
<dbReference type="InterPro" id="IPR002347">
    <property type="entry name" value="SDR_fam"/>
</dbReference>
<name>A0A0J8A8L4_9SPHN</name>
<dbReference type="NCBIfam" id="NF005559">
    <property type="entry name" value="PRK07231.1"/>
    <property type="match status" value="1"/>
</dbReference>
<protein>
    <recommendedName>
        <fullName evidence="3">Ketoreductase domain-containing protein</fullName>
    </recommendedName>
</protein>
<keyword evidence="2" id="KW-0560">Oxidoreductase</keyword>
<dbReference type="PATRIC" id="fig|1114963.3.peg.4285"/>
<dbReference type="PRINTS" id="PR00081">
    <property type="entry name" value="GDHRDH"/>
</dbReference>
<dbReference type="Gene3D" id="3.40.50.720">
    <property type="entry name" value="NAD(P)-binding Rossmann-like Domain"/>
    <property type="match status" value="1"/>
</dbReference>
<dbReference type="SMART" id="SM00822">
    <property type="entry name" value="PKS_KR"/>
    <property type="match status" value="1"/>
</dbReference>
<dbReference type="Proteomes" id="UP000052268">
    <property type="component" value="Unassembled WGS sequence"/>
</dbReference>
<dbReference type="PANTHER" id="PTHR24321">
    <property type="entry name" value="DEHYDROGENASES, SHORT CHAIN"/>
    <property type="match status" value="1"/>
</dbReference>
<reference evidence="4 5" key="1">
    <citation type="journal article" date="2015" name="G3 (Bethesda)">
        <title>Insights into Ongoing Evolution of the Hexachlorocyclohexane Catabolic Pathway from Comparative Genomics of Ten Sphingomonadaceae Strains.</title>
        <authorList>
            <person name="Pearce S.L."/>
            <person name="Oakeshott J.G."/>
            <person name="Pandey G."/>
        </authorList>
    </citation>
    <scope>NUCLEOTIDE SEQUENCE [LARGE SCALE GENOMIC DNA]</scope>
    <source>
        <strain evidence="4 5">LL02</strain>
    </source>
</reference>
<dbReference type="EMBL" id="JACU01000011">
    <property type="protein sequence ID" value="KMS51670.1"/>
    <property type="molecule type" value="Genomic_DNA"/>
</dbReference>
<organism evidence="4 5">
    <name type="scientific">Novosphingobium barchaimii LL02</name>
    <dbReference type="NCBI Taxonomy" id="1114963"/>
    <lineage>
        <taxon>Bacteria</taxon>
        <taxon>Pseudomonadati</taxon>
        <taxon>Pseudomonadota</taxon>
        <taxon>Alphaproteobacteria</taxon>
        <taxon>Sphingomonadales</taxon>
        <taxon>Sphingomonadaceae</taxon>
        <taxon>Novosphingobium</taxon>
    </lineage>
</organism>
<dbReference type="Pfam" id="PF13561">
    <property type="entry name" value="adh_short_C2"/>
    <property type="match status" value="1"/>
</dbReference>
<comment type="caution">
    <text evidence="4">The sequence shown here is derived from an EMBL/GenBank/DDBJ whole genome shotgun (WGS) entry which is preliminary data.</text>
</comment>
<evidence type="ECO:0000259" key="3">
    <source>
        <dbReference type="SMART" id="SM00822"/>
    </source>
</evidence>
<dbReference type="CDD" id="cd05233">
    <property type="entry name" value="SDR_c"/>
    <property type="match status" value="1"/>
</dbReference>
<dbReference type="PANTHER" id="PTHR24321:SF11">
    <property type="entry name" value="BLR0893 PROTEIN"/>
    <property type="match status" value="1"/>
</dbReference>
<dbReference type="PRINTS" id="PR00080">
    <property type="entry name" value="SDRFAMILY"/>
</dbReference>
<evidence type="ECO:0000256" key="2">
    <source>
        <dbReference type="ARBA" id="ARBA00023002"/>
    </source>
</evidence>
<proteinExistence type="inferred from homology"/>
<dbReference type="RefSeq" id="WP_059153236.1">
    <property type="nucleotide sequence ID" value="NZ_KQ130457.1"/>
</dbReference>
<dbReference type="FunFam" id="3.40.50.720:FF:000084">
    <property type="entry name" value="Short-chain dehydrogenase reductase"/>
    <property type="match status" value="1"/>
</dbReference>
<comment type="similarity">
    <text evidence="1">Belongs to the short-chain dehydrogenases/reductases (SDR) family.</text>
</comment>
<feature type="domain" description="Ketoreductase" evidence="3">
    <location>
        <begin position="6"/>
        <end position="187"/>
    </location>
</feature>
<dbReference type="InterPro" id="IPR036291">
    <property type="entry name" value="NAD(P)-bd_dom_sf"/>
</dbReference>
<dbReference type="GO" id="GO:0016491">
    <property type="term" value="F:oxidoreductase activity"/>
    <property type="evidence" value="ECO:0007669"/>
    <property type="project" value="UniProtKB-KW"/>
</dbReference>
<dbReference type="InterPro" id="IPR057326">
    <property type="entry name" value="KR_dom"/>
</dbReference>
<evidence type="ECO:0000313" key="4">
    <source>
        <dbReference type="EMBL" id="KMS51670.1"/>
    </source>
</evidence>
<evidence type="ECO:0000313" key="5">
    <source>
        <dbReference type="Proteomes" id="UP000052268"/>
    </source>
</evidence>
<accession>A0A0J8A8L4</accession>
<dbReference type="SUPFAM" id="SSF51735">
    <property type="entry name" value="NAD(P)-binding Rossmann-fold domains"/>
    <property type="match status" value="1"/>
</dbReference>
<dbReference type="AlphaFoldDB" id="A0A0J8A8L4"/>
<evidence type="ECO:0000256" key="1">
    <source>
        <dbReference type="ARBA" id="ARBA00006484"/>
    </source>
</evidence>
<sequence length="254" mass="26087">MTLTGKVAIVTGGSRGIGRAYAQALADAGAAVIVADLLEEEGNITAAAIRDKGQSAAFYSVDVSSLEATEAMAKFAADTFGGIDILVNNAAIFATLRGGPMDEIAVERWDRTMAVNVRGPWLCMRAVVPYMRQRGGGAIVNQTSISAFGMAGMLDYTASKAAVIGMTKSAASELGRDNIRVNAIAPGGTATEGYAQILGGDLAAAEQRAKATQLIAAQITPEDISGTLLHLVGPGAKFITGQTVVVDGGKYFLG</sequence>
<keyword evidence="5" id="KW-1185">Reference proteome</keyword>